<dbReference type="InterPro" id="IPR025944">
    <property type="entry name" value="Sigma_54_int_dom_CS"/>
</dbReference>
<dbReference type="GO" id="GO:0006355">
    <property type="term" value="P:regulation of DNA-templated transcription"/>
    <property type="evidence" value="ECO:0007669"/>
    <property type="project" value="InterPro"/>
</dbReference>
<name>A6G116_9BACT</name>
<evidence type="ECO:0000259" key="7">
    <source>
        <dbReference type="PROSITE" id="PS50110"/>
    </source>
</evidence>
<keyword evidence="8" id="KW-0238">DNA-binding</keyword>
<evidence type="ECO:0000256" key="2">
    <source>
        <dbReference type="ARBA" id="ARBA00022840"/>
    </source>
</evidence>
<evidence type="ECO:0000256" key="4">
    <source>
        <dbReference type="ARBA" id="ARBA00023163"/>
    </source>
</evidence>
<keyword evidence="5" id="KW-0597">Phosphoprotein</keyword>
<dbReference type="eggNOG" id="COG2204">
    <property type="taxonomic scope" value="Bacteria"/>
</dbReference>
<evidence type="ECO:0000313" key="9">
    <source>
        <dbReference type="Proteomes" id="UP000005801"/>
    </source>
</evidence>
<keyword evidence="4" id="KW-0804">Transcription</keyword>
<dbReference type="PANTHER" id="PTHR32071:SF14">
    <property type="entry name" value="TRANSCRIPTIONAL REGULATORY PROTEIN RTCR"/>
    <property type="match status" value="1"/>
</dbReference>
<dbReference type="InterPro" id="IPR001789">
    <property type="entry name" value="Sig_transdc_resp-reg_receiver"/>
</dbReference>
<dbReference type="GO" id="GO:0000160">
    <property type="term" value="P:phosphorelay signal transduction system"/>
    <property type="evidence" value="ECO:0007669"/>
    <property type="project" value="InterPro"/>
</dbReference>
<dbReference type="InterPro" id="IPR002078">
    <property type="entry name" value="Sigma_54_int"/>
</dbReference>
<dbReference type="FunFam" id="3.40.50.300:FF:000006">
    <property type="entry name" value="DNA-binding transcriptional regulator NtrC"/>
    <property type="match status" value="1"/>
</dbReference>
<dbReference type="AlphaFoldDB" id="A6G116"/>
<dbReference type="InterPro" id="IPR002197">
    <property type="entry name" value="HTH_Fis"/>
</dbReference>
<dbReference type="PANTHER" id="PTHR32071">
    <property type="entry name" value="TRANSCRIPTIONAL REGULATORY PROTEIN"/>
    <property type="match status" value="1"/>
</dbReference>
<dbReference type="Pfam" id="PF25601">
    <property type="entry name" value="AAA_lid_14"/>
    <property type="match status" value="1"/>
</dbReference>
<comment type="caution">
    <text evidence="8">The sequence shown here is derived from an EMBL/GenBank/DDBJ whole genome shotgun (WGS) entry which is preliminary data.</text>
</comment>
<dbReference type="SUPFAM" id="SSF52540">
    <property type="entry name" value="P-loop containing nucleoside triphosphate hydrolases"/>
    <property type="match status" value="1"/>
</dbReference>
<evidence type="ECO:0000256" key="1">
    <source>
        <dbReference type="ARBA" id="ARBA00022741"/>
    </source>
</evidence>
<gene>
    <name evidence="8" type="ORF">PPSIR1_42124</name>
</gene>
<dbReference type="Gene3D" id="3.40.50.300">
    <property type="entry name" value="P-loop containing nucleotide triphosphate hydrolases"/>
    <property type="match status" value="1"/>
</dbReference>
<dbReference type="Proteomes" id="UP000005801">
    <property type="component" value="Unassembled WGS sequence"/>
</dbReference>
<reference evidence="8 9" key="1">
    <citation type="submission" date="2007-06" db="EMBL/GenBank/DDBJ databases">
        <authorList>
            <person name="Shimkets L."/>
            <person name="Ferriera S."/>
            <person name="Johnson J."/>
            <person name="Kravitz S."/>
            <person name="Beeson K."/>
            <person name="Sutton G."/>
            <person name="Rogers Y.-H."/>
            <person name="Friedman R."/>
            <person name="Frazier M."/>
            <person name="Venter J.C."/>
        </authorList>
    </citation>
    <scope>NUCLEOTIDE SEQUENCE [LARGE SCALE GENOMIC DNA]</scope>
    <source>
        <strain evidence="8 9">SIR-1</strain>
    </source>
</reference>
<sequence length="471" mass="51582">MTGRLLIIDDDVDARELLAANLELRGLEAVACPGAEQALALLEAAGFDIVITDVHMPGMSGIELCELLTERHPHTPVLVMTGQASMELAIAALRAGAHDFVTKPIDVEGLAHRIAKALRESELQGEIRRLRRVLDSRGSPSASTMIGESAALRRVQALVDRVAEADVPVLVTGESGVGKELVARELHAHSAAAEGPFVALNCAAVPSELLESELFGHVRGAFTDAKRSRDGLFLRARGGTLFLDEIGELPLDMQPKLLRVLQERKVRPVGGDRAVPFDARVITATNRDLEVEIEEQRFRQDLFYRINVINIHVPPLRARGTDVLLLAQHFLARIAERTGREAPRIDTHAAARMLAYDWPGNVRELENCVERAVALALGPTITLAELPDKIARYERGELVIAADDPEELLTLEELERRYILRVLRAVKGNKTEAAKVLGLARRTLYRRLERLERDEAGHGAAVSQAGSEASS</sequence>
<dbReference type="SUPFAM" id="SSF52172">
    <property type="entry name" value="CheY-like"/>
    <property type="match status" value="1"/>
</dbReference>
<dbReference type="Pfam" id="PF02954">
    <property type="entry name" value="HTH_8"/>
    <property type="match status" value="1"/>
</dbReference>
<dbReference type="GO" id="GO:0005524">
    <property type="term" value="F:ATP binding"/>
    <property type="evidence" value="ECO:0007669"/>
    <property type="project" value="UniProtKB-KW"/>
</dbReference>
<evidence type="ECO:0000259" key="6">
    <source>
        <dbReference type="PROSITE" id="PS50045"/>
    </source>
</evidence>
<dbReference type="InterPro" id="IPR058031">
    <property type="entry name" value="AAA_lid_NorR"/>
</dbReference>
<dbReference type="PROSITE" id="PS50045">
    <property type="entry name" value="SIGMA54_INTERACT_4"/>
    <property type="match status" value="1"/>
</dbReference>
<proteinExistence type="predicted"/>
<dbReference type="InterPro" id="IPR011006">
    <property type="entry name" value="CheY-like_superfamily"/>
</dbReference>
<feature type="domain" description="Sigma-54 factor interaction" evidence="6">
    <location>
        <begin position="145"/>
        <end position="374"/>
    </location>
</feature>
<dbReference type="RefSeq" id="WP_006970415.1">
    <property type="nucleotide sequence ID" value="NZ_ABCS01000010.1"/>
</dbReference>
<dbReference type="InterPro" id="IPR027417">
    <property type="entry name" value="P-loop_NTPase"/>
</dbReference>
<evidence type="ECO:0000313" key="8">
    <source>
        <dbReference type="EMBL" id="EDM80554.1"/>
    </source>
</evidence>
<dbReference type="PROSITE" id="PS50110">
    <property type="entry name" value="RESPONSE_REGULATORY"/>
    <property type="match status" value="1"/>
</dbReference>
<dbReference type="InterPro" id="IPR003593">
    <property type="entry name" value="AAA+_ATPase"/>
</dbReference>
<keyword evidence="2" id="KW-0067">ATP-binding</keyword>
<dbReference type="SMART" id="SM00448">
    <property type="entry name" value="REC"/>
    <property type="match status" value="1"/>
</dbReference>
<dbReference type="STRING" id="391625.PPSIR1_42124"/>
<accession>A6G116</accession>
<feature type="domain" description="Response regulatory" evidence="7">
    <location>
        <begin position="4"/>
        <end position="118"/>
    </location>
</feature>
<keyword evidence="9" id="KW-1185">Reference proteome</keyword>
<dbReference type="SMART" id="SM00382">
    <property type="entry name" value="AAA"/>
    <property type="match status" value="1"/>
</dbReference>
<dbReference type="CDD" id="cd00009">
    <property type="entry name" value="AAA"/>
    <property type="match status" value="1"/>
</dbReference>
<evidence type="ECO:0000256" key="5">
    <source>
        <dbReference type="PROSITE-ProRule" id="PRU00169"/>
    </source>
</evidence>
<evidence type="ECO:0000256" key="3">
    <source>
        <dbReference type="ARBA" id="ARBA00023015"/>
    </source>
</evidence>
<dbReference type="PRINTS" id="PR01590">
    <property type="entry name" value="HTHFIS"/>
</dbReference>
<keyword evidence="1" id="KW-0547">Nucleotide-binding</keyword>
<dbReference type="PROSITE" id="PS00688">
    <property type="entry name" value="SIGMA54_INTERACT_3"/>
    <property type="match status" value="1"/>
</dbReference>
<dbReference type="OrthoDB" id="9763792at2"/>
<dbReference type="Gene3D" id="1.10.8.60">
    <property type="match status" value="1"/>
</dbReference>
<organism evidence="8 9">
    <name type="scientific">Plesiocystis pacifica SIR-1</name>
    <dbReference type="NCBI Taxonomy" id="391625"/>
    <lineage>
        <taxon>Bacteria</taxon>
        <taxon>Pseudomonadati</taxon>
        <taxon>Myxococcota</taxon>
        <taxon>Polyangia</taxon>
        <taxon>Nannocystales</taxon>
        <taxon>Nannocystaceae</taxon>
        <taxon>Plesiocystis</taxon>
    </lineage>
</organism>
<dbReference type="Pfam" id="PF00158">
    <property type="entry name" value="Sigma54_activat"/>
    <property type="match status" value="1"/>
</dbReference>
<dbReference type="PROSITE" id="PS00675">
    <property type="entry name" value="SIGMA54_INTERACT_1"/>
    <property type="match status" value="1"/>
</dbReference>
<feature type="modified residue" description="4-aspartylphosphate" evidence="5">
    <location>
        <position position="53"/>
    </location>
</feature>
<protein>
    <submittedName>
        <fullName evidence="8">Sigma-54 dependent DNA-binding response regulator</fullName>
    </submittedName>
</protein>
<dbReference type="GO" id="GO:0043565">
    <property type="term" value="F:sequence-specific DNA binding"/>
    <property type="evidence" value="ECO:0007669"/>
    <property type="project" value="InterPro"/>
</dbReference>
<dbReference type="InterPro" id="IPR009057">
    <property type="entry name" value="Homeodomain-like_sf"/>
</dbReference>
<dbReference type="Pfam" id="PF00072">
    <property type="entry name" value="Response_reg"/>
    <property type="match status" value="1"/>
</dbReference>
<dbReference type="EMBL" id="ABCS01000010">
    <property type="protein sequence ID" value="EDM80554.1"/>
    <property type="molecule type" value="Genomic_DNA"/>
</dbReference>
<dbReference type="Gene3D" id="1.10.10.60">
    <property type="entry name" value="Homeodomain-like"/>
    <property type="match status" value="1"/>
</dbReference>
<dbReference type="InterPro" id="IPR025662">
    <property type="entry name" value="Sigma_54_int_dom_ATP-bd_1"/>
</dbReference>
<dbReference type="Gene3D" id="3.40.50.2300">
    <property type="match status" value="1"/>
</dbReference>
<dbReference type="SUPFAM" id="SSF46689">
    <property type="entry name" value="Homeodomain-like"/>
    <property type="match status" value="1"/>
</dbReference>
<keyword evidence="3" id="KW-0805">Transcription regulation</keyword>